<gene>
    <name evidence="1" type="ORF">NDU88_006601</name>
</gene>
<proteinExistence type="predicted"/>
<name>A0AAV7X482_PLEWA</name>
<sequence length="110" mass="12772">MKQDFSQDIREVRCKESELGERVSSMEDEETPHNGDIELLQQEIFHLREQQIDLQAHVEDLENRSCKNNIRIRVSQTVAEESDIHAYVTALFLQLLETPPEGGIKLNRVL</sequence>
<keyword evidence="2" id="KW-1185">Reference proteome</keyword>
<accession>A0AAV7X482</accession>
<reference evidence="1" key="1">
    <citation type="journal article" date="2022" name="bioRxiv">
        <title>Sequencing and chromosome-scale assembly of the giantPleurodeles waltlgenome.</title>
        <authorList>
            <person name="Brown T."/>
            <person name="Elewa A."/>
            <person name="Iarovenko S."/>
            <person name="Subramanian E."/>
            <person name="Araus A.J."/>
            <person name="Petzold A."/>
            <person name="Susuki M."/>
            <person name="Suzuki K.-i.T."/>
            <person name="Hayashi T."/>
            <person name="Toyoda A."/>
            <person name="Oliveira C."/>
            <person name="Osipova E."/>
            <person name="Leigh N.D."/>
            <person name="Simon A."/>
            <person name="Yun M.H."/>
        </authorList>
    </citation>
    <scope>NUCLEOTIDE SEQUENCE</scope>
    <source>
        <strain evidence="1">20211129_DDA</strain>
        <tissue evidence="1">Liver</tissue>
    </source>
</reference>
<protein>
    <submittedName>
        <fullName evidence="1">Uncharacterized protein</fullName>
    </submittedName>
</protein>
<dbReference type="AlphaFoldDB" id="A0AAV7X482"/>
<evidence type="ECO:0000313" key="1">
    <source>
        <dbReference type="EMBL" id="KAJ1219030.1"/>
    </source>
</evidence>
<dbReference type="EMBL" id="JANPWB010000001">
    <property type="protein sequence ID" value="KAJ1219030.1"/>
    <property type="molecule type" value="Genomic_DNA"/>
</dbReference>
<dbReference type="Proteomes" id="UP001066276">
    <property type="component" value="Chromosome 1_1"/>
</dbReference>
<evidence type="ECO:0000313" key="2">
    <source>
        <dbReference type="Proteomes" id="UP001066276"/>
    </source>
</evidence>
<comment type="caution">
    <text evidence="1">The sequence shown here is derived from an EMBL/GenBank/DDBJ whole genome shotgun (WGS) entry which is preliminary data.</text>
</comment>
<organism evidence="1 2">
    <name type="scientific">Pleurodeles waltl</name>
    <name type="common">Iberian ribbed newt</name>
    <dbReference type="NCBI Taxonomy" id="8319"/>
    <lineage>
        <taxon>Eukaryota</taxon>
        <taxon>Metazoa</taxon>
        <taxon>Chordata</taxon>
        <taxon>Craniata</taxon>
        <taxon>Vertebrata</taxon>
        <taxon>Euteleostomi</taxon>
        <taxon>Amphibia</taxon>
        <taxon>Batrachia</taxon>
        <taxon>Caudata</taxon>
        <taxon>Salamandroidea</taxon>
        <taxon>Salamandridae</taxon>
        <taxon>Pleurodelinae</taxon>
        <taxon>Pleurodeles</taxon>
    </lineage>
</organism>